<comment type="similarity">
    <text evidence="2">Belongs to the RecX family.</text>
</comment>
<dbReference type="Pfam" id="PF21981">
    <property type="entry name" value="RecX_HTH3"/>
    <property type="match status" value="1"/>
</dbReference>
<dbReference type="AlphaFoldDB" id="A0A930HCA6"/>
<accession>A0A930HCA6</accession>
<comment type="caution">
    <text evidence="7">The sequence shown here is derived from an EMBL/GenBank/DDBJ whole genome shotgun (WGS) entry which is preliminary data.</text>
</comment>
<evidence type="ECO:0000256" key="1">
    <source>
        <dbReference type="ARBA" id="ARBA00004496"/>
    </source>
</evidence>
<dbReference type="GO" id="GO:0006282">
    <property type="term" value="P:regulation of DNA repair"/>
    <property type="evidence" value="ECO:0007669"/>
    <property type="project" value="InterPro"/>
</dbReference>
<comment type="subcellular location">
    <subcellularLocation>
        <location evidence="1">Cytoplasm</location>
    </subcellularLocation>
</comment>
<dbReference type="InterPro" id="IPR003783">
    <property type="entry name" value="Regulatory_RecX"/>
</dbReference>
<dbReference type="PANTHER" id="PTHR33602:SF1">
    <property type="entry name" value="REGULATORY PROTEIN RECX FAMILY PROTEIN"/>
    <property type="match status" value="1"/>
</dbReference>
<feature type="non-terminal residue" evidence="7">
    <location>
        <position position="1"/>
    </location>
</feature>
<dbReference type="EMBL" id="JABZQH010000337">
    <property type="protein sequence ID" value="MBF1352929.1"/>
    <property type="molecule type" value="Genomic_DNA"/>
</dbReference>
<sequence length="135" mass="15507">SDRITDDMIEQVISRLEAQKVIDDAYFTRFYIENRHQSKGISQRRLIQELKQKGISDDLISDALVSDTTGELVRDEVTELQKMLKKQLRKTTDRQKLIGYLARQGFSYDLIKSEVDSALASLDSTTDDYSSGSYF</sequence>
<evidence type="ECO:0000313" key="7">
    <source>
        <dbReference type="EMBL" id="MBF1352929.1"/>
    </source>
</evidence>
<evidence type="ECO:0000256" key="4">
    <source>
        <dbReference type="ARBA" id="ARBA00022490"/>
    </source>
</evidence>
<dbReference type="Proteomes" id="UP000722050">
    <property type="component" value="Unassembled WGS sequence"/>
</dbReference>
<dbReference type="PANTHER" id="PTHR33602">
    <property type="entry name" value="REGULATORY PROTEIN RECX FAMILY PROTEIN"/>
    <property type="match status" value="1"/>
</dbReference>
<dbReference type="Gene3D" id="1.10.10.10">
    <property type="entry name" value="Winged helix-like DNA-binding domain superfamily/Winged helix DNA-binding domain"/>
    <property type="match status" value="2"/>
</dbReference>
<protein>
    <recommendedName>
        <fullName evidence="3">Regulatory protein RecX</fullName>
    </recommendedName>
</protein>
<evidence type="ECO:0000259" key="5">
    <source>
        <dbReference type="Pfam" id="PF02631"/>
    </source>
</evidence>
<dbReference type="InterPro" id="IPR053924">
    <property type="entry name" value="RecX_HTH_2nd"/>
</dbReference>
<evidence type="ECO:0000313" key="8">
    <source>
        <dbReference type="Proteomes" id="UP000722050"/>
    </source>
</evidence>
<feature type="domain" description="RecX second three-helical" evidence="5">
    <location>
        <begin position="23"/>
        <end position="64"/>
    </location>
</feature>
<dbReference type="Pfam" id="PF02631">
    <property type="entry name" value="RecX_HTH2"/>
    <property type="match status" value="1"/>
</dbReference>
<reference evidence="7" key="1">
    <citation type="submission" date="2020-04" db="EMBL/GenBank/DDBJ databases">
        <title>Deep metagenomics examines the oral microbiome during advanced dental caries in children, revealing novel taxa and co-occurrences with host molecules.</title>
        <authorList>
            <person name="Baker J.L."/>
            <person name="Morton J.T."/>
            <person name="Dinis M."/>
            <person name="Alvarez R."/>
            <person name="Tran N.C."/>
            <person name="Knight R."/>
            <person name="Edlund A."/>
        </authorList>
    </citation>
    <scope>NUCLEOTIDE SEQUENCE</scope>
    <source>
        <strain evidence="7">JCVI_24_bin.8</strain>
    </source>
</reference>
<dbReference type="InterPro" id="IPR053925">
    <property type="entry name" value="RecX_HTH_3rd"/>
</dbReference>
<dbReference type="GO" id="GO:0005737">
    <property type="term" value="C:cytoplasm"/>
    <property type="evidence" value="ECO:0007669"/>
    <property type="project" value="UniProtKB-SubCell"/>
</dbReference>
<dbReference type="InterPro" id="IPR036388">
    <property type="entry name" value="WH-like_DNA-bd_sf"/>
</dbReference>
<evidence type="ECO:0000256" key="3">
    <source>
        <dbReference type="ARBA" id="ARBA00018111"/>
    </source>
</evidence>
<feature type="domain" description="RecX third three-helical" evidence="6">
    <location>
        <begin position="82"/>
        <end position="112"/>
    </location>
</feature>
<evidence type="ECO:0000256" key="2">
    <source>
        <dbReference type="ARBA" id="ARBA00009695"/>
    </source>
</evidence>
<organism evidence="7 8">
    <name type="scientific">Mogibacterium diversum</name>
    <dbReference type="NCBI Taxonomy" id="114527"/>
    <lineage>
        <taxon>Bacteria</taxon>
        <taxon>Bacillati</taxon>
        <taxon>Bacillota</taxon>
        <taxon>Clostridia</taxon>
        <taxon>Peptostreptococcales</taxon>
        <taxon>Anaerovoracaceae</taxon>
        <taxon>Mogibacterium</taxon>
    </lineage>
</organism>
<proteinExistence type="inferred from homology"/>
<name>A0A930HCA6_9FIRM</name>
<gene>
    <name evidence="7" type="ORF">HXM71_07450</name>
</gene>
<evidence type="ECO:0000259" key="6">
    <source>
        <dbReference type="Pfam" id="PF21981"/>
    </source>
</evidence>
<keyword evidence="4" id="KW-0963">Cytoplasm</keyword>